<dbReference type="EMBL" id="BLWD01000001">
    <property type="protein sequence ID" value="GFN06663.1"/>
    <property type="molecule type" value="Genomic_DNA"/>
</dbReference>
<sequence length="323" mass="33841">MTPPDAPHNRWSDLDRPPLNVTALRRGLLRPDALWSELEVVETTGSTNSDLAERARSGFLAEGTVLVAEEQTAGRGRLERSWTAPPRSGLFFSVYLEPGDVPVERWGWVPLLAGVAAATGLAKSAGVDTALKWPNDLLVTVEGEERKAGGILGEFAGDGIVVGLGINVSLRADELPAPTAGSLALAGAVSTDRETLLRAVLRSLEHRYGEWKAADGDASASGLQAAYTAGCATLDRTVRAELPGGNSLVGQAVAIDGDGRLVLSTEGDSSSRCRRATSCTCGGGGRTDVRHPNARTGGGRVRGGYRVTGGCHARRTRIGQPRT</sequence>
<dbReference type="AlphaFoldDB" id="A0A7J0CW52"/>
<dbReference type="GO" id="GO:0004077">
    <property type="term" value="F:biotin--[biotin carboxyl-carrier protein] ligase activity"/>
    <property type="evidence" value="ECO:0007669"/>
    <property type="project" value="UniProtKB-EC"/>
</dbReference>
<dbReference type="Pfam" id="PF02237">
    <property type="entry name" value="BPL_C"/>
    <property type="match status" value="1"/>
</dbReference>
<evidence type="ECO:0000313" key="6">
    <source>
        <dbReference type="Proteomes" id="UP000498740"/>
    </source>
</evidence>
<name>A0A7J0CW52_STRMI</name>
<dbReference type="GO" id="GO:0005737">
    <property type="term" value="C:cytoplasm"/>
    <property type="evidence" value="ECO:0007669"/>
    <property type="project" value="TreeGrafter"/>
</dbReference>
<dbReference type="Proteomes" id="UP000498740">
    <property type="component" value="Unassembled WGS sequence"/>
</dbReference>
<dbReference type="InterPro" id="IPR003142">
    <property type="entry name" value="BPL_C"/>
</dbReference>
<dbReference type="Gene3D" id="3.30.930.10">
    <property type="entry name" value="Bira Bifunctional Protein, Domain 2"/>
    <property type="match status" value="1"/>
</dbReference>
<keyword evidence="2" id="KW-0092">Biotin</keyword>
<dbReference type="InterPro" id="IPR004408">
    <property type="entry name" value="Biotin_CoA_COase_ligase"/>
</dbReference>
<feature type="domain" description="BPL/LPL catalytic" evidence="4">
    <location>
        <begin position="27"/>
        <end position="212"/>
    </location>
</feature>
<dbReference type="NCBIfam" id="TIGR00121">
    <property type="entry name" value="birA_ligase"/>
    <property type="match status" value="1"/>
</dbReference>
<dbReference type="CDD" id="cd16442">
    <property type="entry name" value="BPL"/>
    <property type="match status" value="1"/>
</dbReference>
<evidence type="ECO:0000256" key="1">
    <source>
        <dbReference type="ARBA" id="ARBA00022598"/>
    </source>
</evidence>
<dbReference type="EC" id="6.3.4.15" evidence="3"/>
<comment type="caution">
    <text evidence="5">The sequence shown here is derived from an EMBL/GenBank/DDBJ whole genome shotgun (WGS) entry which is preliminary data.</text>
</comment>
<evidence type="ECO:0000256" key="3">
    <source>
        <dbReference type="ARBA" id="ARBA00024227"/>
    </source>
</evidence>
<gene>
    <name evidence="5" type="ORF">Smic_52190</name>
</gene>
<organism evidence="5 6">
    <name type="scientific">Streptomyces microflavus</name>
    <name type="common">Streptomyces lipmanii</name>
    <dbReference type="NCBI Taxonomy" id="1919"/>
    <lineage>
        <taxon>Bacteria</taxon>
        <taxon>Bacillati</taxon>
        <taxon>Actinomycetota</taxon>
        <taxon>Actinomycetes</taxon>
        <taxon>Kitasatosporales</taxon>
        <taxon>Streptomycetaceae</taxon>
        <taxon>Streptomyces</taxon>
    </lineage>
</organism>
<dbReference type="Pfam" id="PF03099">
    <property type="entry name" value="BPL_LplA_LipB"/>
    <property type="match status" value="1"/>
</dbReference>
<dbReference type="SUPFAM" id="SSF55681">
    <property type="entry name" value="Class II aaRS and biotin synthetases"/>
    <property type="match status" value="1"/>
</dbReference>
<protein>
    <recommendedName>
        <fullName evidence="3">biotin--[biotin carboxyl-carrier protein] ligase</fullName>
        <ecNumber evidence="3">6.3.4.15</ecNumber>
    </recommendedName>
</protein>
<dbReference type="InterPro" id="IPR045864">
    <property type="entry name" value="aa-tRNA-synth_II/BPL/LPL"/>
</dbReference>
<dbReference type="PROSITE" id="PS51733">
    <property type="entry name" value="BPL_LPL_CATALYTIC"/>
    <property type="match status" value="1"/>
</dbReference>
<evidence type="ECO:0000259" key="4">
    <source>
        <dbReference type="PROSITE" id="PS51733"/>
    </source>
</evidence>
<keyword evidence="1 5" id="KW-0436">Ligase</keyword>
<dbReference type="Gene3D" id="2.30.30.100">
    <property type="match status" value="1"/>
</dbReference>
<evidence type="ECO:0000256" key="2">
    <source>
        <dbReference type="ARBA" id="ARBA00023267"/>
    </source>
</evidence>
<reference evidence="5 6" key="1">
    <citation type="submission" date="2020-05" db="EMBL/GenBank/DDBJ databases">
        <title>Whole genome shotgun sequence of Streptomyces microflavus NBRC 13062.</title>
        <authorList>
            <person name="Komaki H."/>
            <person name="Tamura T."/>
        </authorList>
    </citation>
    <scope>NUCLEOTIDE SEQUENCE [LARGE SCALE GENOMIC DNA]</scope>
    <source>
        <strain evidence="5 6">NBRC 13062</strain>
    </source>
</reference>
<evidence type="ECO:0000313" key="5">
    <source>
        <dbReference type="EMBL" id="GFN06663.1"/>
    </source>
</evidence>
<dbReference type="PANTHER" id="PTHR12835">
    <property type="entry name" value="BIOTIN PROTEIN LIGASE"/>
    <property type="match status" value="1"/>
</dbReference>
<accession>A0A7J0CW52</accession>
<dbReference type="InterPro" id="IPR004143">
    <property type="entry name" value="BPL_LPL_catalytic"/>
</dbReference>
<proteinExistence type="predicted"/>
<dbReference type="PANTHER" id="PTHR12835:SF5">
    <property type="entry name" value="BIOTIN--PROTEIN LIGASE"/>
    <property type="match status" value="1"/>
</dbReference>